<proteinExistence type="predicted"/>
<accession>A0AC35UB59</accession>
<dbReference type="Proteomes" id="UP000095286">
    <property type="component" value="Unplaced"/>
</dbReference>
<organism evidence="1 2">
    <name type="scientific">Rhabditophanes sp. KR3021</name>
    <dbReference type="NCBI Taxonomy" id="114890"/>
    <lineage>
        <taxon>Eukaryota</taxon>
        <taxon>Metazoa</taxon>
        <taxon>Ecdysozoa</taxon>
        <taxon>Nematoda</taxon>
        <taxon>Chromadorea</taxon>
        <taxon>Rhabditida</taxon>
        <taxon>Tylenchina</taxon>
        <taxon>Panagrolaimomorpha</taxon>
        <taxon>Strongyloidoidea</taxon>
        <taxon>Alloionematidae</taxon>
        <taxon>Rhabditophanes</taxon>
    </lineage>
</organism>
<evidence type="ECO:0000313" key="1">
    <source>
        <dbReference type="Proteomes" id="UP000095286"/>
    </source>
</evidence>
<protein>
    <submittedName>
        <fullName evidence="2">DUF4629 domain-containing protein</fullName>
    </submittedName>
</protein>
<name>A0AC35UB59_9BILA</name>
<evidence type="ECO:0000313" key="2">
    <source>
        <dbReference type="WBParaSite" id="RSKR_0000918700.1"/>
    </source>
</evidence>
<dbReference type="WBParaSite" id="RSKR_0000918700.1">
    <property type="protein sequence ID" value="RSKR_0000918700.1"/>
    <property type="gene ID" value="RSKR_0000918700"/>
</dbReference>
<reference evidence="2" key="1">
    <citation type="submission" date="2016-11" db="UniProtKB">
        <authorList>
            <consortium name="WormBaseParasite"/>
        </authorList>
    </citation>
    <scope>IDENTIFICATION</scope>
    <source>
        <strain evidence="2">KR3021</strain>
    </source>
</reference>
<sequence length="567" mass="63959">MARPDTPPPIMSQTSPQPQNNLIQLFNQINHPVHPNILTQIAPNQVILPQQNTGPISFVHHQPTPIAISHAALTHQLNHLLTHPLTQSHEQYQQYLTNIFLHNDILNHPQQPVVPLIPSTINPDNIPPLPETTTSISMATQRSGLLTPPSAIDRKALREQLQVKRVVLDTSLQQTTHQTTPKVVFTAGDEVRHIHNITNTTNVLSTTAIHNNPTINLGDLLKTSKMGEEDKEAFLKNLHLMIQNEIEKREQRKVLEGEGVESSQGRKGRVLDSKVLSVRGSDEVARSPLTSIEESLEEATTQESNQSPPKAQGIRTTPQDEGRERSTPSIKETSTISSTKLDTSHSESEEKKLRSNELLENLDEVTKAIEQFLVKDEQMPYAKPPEMPKDKMINTVEKKIPLNGEELGVGEKKELHRIRIEKKINYREKEQEEFDDFIKSKLSETNPLHDLPKTDEKVIETSNAKALAIESDFLSNESAEDTTTPTPPTTTTKMSTTTTISPPLPFNESNAFNNFFLRRRTPIRYNTKFEQLAQDYQERLSGQGNFEDIFKALKNAKIGFYNSEIKH</sequence>